<evidence type="ECO:0000313" key="2">
    <source>
        <dbReference type="EMBL" id="TWP37041.1"/>
    </source>
</evidence>
<dbReference type="CDD" id="cd00229">
    <property type="entry name" value="SGNH_hydrolase"/>
    <property type="match status" value="1"/>
</dbReference>
<feature type="domain" description="SGNH hydrolase-type esterase" evidence="1">
    <location>
        <begin position="68"/>
        <end position="297"/>
    </location>
</feature>
<name>A0A563E4B0_9MICO</name>
<reference evidence="2 3" key="2">
    <citation type="submission" date="2019-08" db="EMBL/GenBank/DDBJ databases">
        <title>Jejuicoccus antrihumi gen. nov., sp. nov., a new member of the family Dermacoccaceae isolated from a cave.</title>
        <authorList>
            <person name="Schumann P."/>
            <person name="Kim I.S."/>
        </authorList>
    </citation>
    <scope>NUCLEOTIDE SEQUENCE [LARGE SCALE GENOMIC DNA]</scope>
    <source>
        <strain evidence="2 3">C5-26</strain>
    </source>
</reference>
<dbReference type="AlphaFoldDB" id="A0A563E4B0"/>
<proteinExistence type="predicted"/>
<keyword evidence="3" id="KW-1185">Reference proteome</keyword>
<evidence type="ECO:0000313" key="3">
    <source>
        <dbReference type="Proteomes" id="UP000320244"/>
    </source>
</evidence>
<dbReference type="InterPro" id="IPR036514">
    <property type="entry name" value="SGNH_hydro_sf"/>
</dbReference>
<dbReference type="OrthoDB" id="154486at2"/>
<dbReference type="EMBL" id="VCQV01000008">
    <property type="protein sequence ID" value="TWP37041.1"/>
    <property type="molecule type" value="Genomic_DNA"/>
</dbReference>
<dbReference type="GO" id="GO:0016787">
    <property type="term" value="F:hydrolase activity"/>
    <property type="evidence" value="ECO:0007669"/>
    <property type="project" value="UniProtKB-KW"/>
</dbReference>
<dbReference type="Gene3D" id="3.40.50.1110">
    <property type="entry name" value="SGNH hydrolase"/>
    <property type="match status" value="1"/>
</dbReference>
<dbReference type="RefSeq" id="WP_146316283.1">
    <property type="nucleotide sequence ID" value="NZ_VCQV01000008.1"/>
</dbReference>
<reference evidence="2 3" key="1">
    <citation type="submission" date="2019-05" db="EMBL/GenBank/DDBJ databases">
        <authorList>
            <person name="Lee S.D."/>
        </authorList>
    </citation>
    <scope>NUCLEOTIDE SEQUENCE [LARGE SCALE GENOMIC DNA]</scope>
    <source>
        <strain evidence="2 3">C5-26</strain>
    </source>
</reference>
<sequence>MPHLPTRRSMADLDHGGRTRAASAHGTIRGWLTRLVVLLAAVALIEATSAAPALASQPRHPAQYYLSLGDSLAFGYQPNQVDTNPANFRSYAEDYAAFTPRLRLVNYGCPSETTGTFINGGCPWTATDHLPLHNSYGTATSQLGATEAFLTAHRGQVSLVSLDLGNNDLLALVYGCEAGEPSNLLTCIETGLPGTLSTMATNLGRILATVHQLAPNAQIALFNLYNPLALALPGSDALIAVVNQQLAKLATAYDARLVNAFGAINIKAGSFAEKISVCVLTWECTSKPNIHPTTLGYFALTGALARAVR</sequence>
<keyword evidence="2" id="KW-0378">Hydrolase</keyword>
<dbReference type="SUPFAM" id="SSF52266">
    <property type="entry name" value="SGNH hydrolase"/>
    <property type="match status" value="1"/>
</dbReference>
<gene>
    <name evidence="2" type="ORF">FGL98_08300</name>
</gene>
<organism evidence="2 3">
    <name type="scientific">Leekyejoonella antrihumi</name>
    <dbReference type="NCBI Taxonomy" id="1660198"/>
    <lineage>
        <taxon>Bacteria</taxon>
        <taxon>Bacillati</taxon>
        <taxon>Actinomycetota</taxon>
        <taxon>Actinomycetes</taxon>
        <taxon>Micrococcales</taxon>
        <taxon>Dermacoccaceae</taxon>
        <taxon>Leekyejoonella</taxon>
    </lineage>
</organism>
<dbReference type="Proteomes" id="UP000320244">
    <property type="component" value="Unassembled WGS sequence"/>
</dbReference>
<accession>A0A563E4B0</accession>
<dbReference type="InterPro" id="IPR013830">
    <property type="entry name" value="SGNH_hydro"/>
</dbReference>
<protein>
    <submittedName>
        <fullName evidence="2">SGNH/GDSL hydrolase family protein</fullName>
    </submittedName>
</protein>
<comment type="caution">
    <text evidence="2">The sequence shown here is derived from an EMBL/GenBank/DDBJ whole genome shotgun (WGS) entry which is preliminary data.</text>
</comment>
<evidence type="ECO:0000259" key="1">
    <source>
        <dbReference type="Pfam" id="PF13472"/>
    </source>
</evidence>
<dbReference type="Pfam" id="PF13472">
    <property type="entry name" value="Lipase_GDSL_2"/>
    <property type="match status" value="1"/>
</dbReference>